<dbReference type="HOGENOM" id="CLU_039848_3_0_4"/>
<feature type="domain" description="Acyltransferase MbtK/IucB-like conserved" evidence="2">
    <location>
        <begin position="90"/>
        <end position="137"/>
    </location>
</feature>
<evidence type="ECO:0000313" key="3">
    <source>
        <dbReference type="EMBL" id="EFM04614.1"/>
    </source>
</evidence>
<evidence type="ECO:0000259" key="2">
    <source>
        <dbReference type="SMART" id="SM01006"/>
    </source>
</evidence>
<dbReference type="AlphaFoldDB" id="E0N8J8"/>
<comment type="pathway">
    <text evidence="1">Siderophore biosynthesis.</text>
</comment>
<comment type="caution">
    <text evidence="3">The sequence shown here is derived from an EMBL/GenBank/DDBJ whole genome shotgun (WGS) entry which is preliminary data.</text>
</comment>
<dbReference type="GO" id="GO:0016410">
    <property type="term" value="F:N-acyltransferase activity"/>
    <property type="evidence" value="ECO:0007669"/>
    <property type="project" value="TreeGrafter"/>
</dbReference>
<dbReference type="SUPFAM" id="SSF55729">
    <property type="entry name" value="Acyl-CoA N-acyltransferases (Nat)"/>
    <property type="match status" value="1"/>
</dbReference>
<reference evidence="3 4" key="1">
    <citation type="submission" date="2010-07" db="EMBL/GenBank/DDBJ databases">
        <authorList>
            <person name="Muzny D."/>
            <person name="Qin X."/>
            <person name="Deng J."/>
            <person name="Jiang H."/>
            <person name="Liu Y."/>
            <person name="Qu J."/>
            <person name="Song X.-Z."/>
            <person name="Zhang L."/>
            <person name="Thornton R."/>
            <person name="Coyle M."/>
            <person name="Francisco L."/>
            <person name="Jackson L."/>
            <person name="Javaid M."/>
            <person name="Korchina V."/>
            <person name="Kovar C."/>
            <person name="Mata R."/>
            <person name="Mathew T."/>
            <person name="Ngo R."/>
            <person name="Nguyen L."/>
            <person name="Nguyen N."/>
            <person name="Okwuonu G."/>
            <person name="Ongeri F."/>
            <person name="Pham C."/>
            <person name="Simmons D."/>
            <person name="Wilczek-Boney K."/>
            <person name="Hale W."/>
            <person name="Jakkamsetti A."/>
            <person name="Pham P."/>
            <person name="Ruth R."/>
            <person name="San Lucas F."/>
            <person name="Warren J."/>
            <person name="Zhang J."/>
            <person name="Zhao Z."/>
            <person name="Zhou C."/>
            <person name="Zhu D."/>
            <person name="Lee S."/>
            <person name="Bess C."/>
            <person name="Blankenburg K."/>
            <person name="Forbes L."/>
            <person name="Fu Q."/>
            <person name="Gubbala S."/>
            <person name="Hirani K."/>
            <person name="Jayaseelan J.C."/>
            <person name="Lara F."/>
            <person name="Munidasa M."/>
            <person name="Palculict T."/>
            <person name="Patil S."/>
            <person name="Pu L.-L."/>
            <person name="Saada N."/>
            <person name="Tang L."/>
            <person name="Weissenberger G."/>
            <person name="Zhu Y."/>
            <person name="Hemphill L."/>
            <person name="Shang Y."/>
            <person name="Youmans B."/>
            <person name="Ayvaz T."/>
            <person name="Ross M."/>
            <person name="Santibanez J."/>
            <person name="Aqrawi P."/>
            <person name="Gross S."/>
            <person name="Joshi V."/>
            <person name="Fowler G."/>
            <person name="Nazareth L."/>
            <person name="Reid J."/>
            <person name="Worley K."/>
            <person name="Petrosino J."/>
            <person name="Highlander S."/>
            <person name="Gibbs R."/>
        </authorList>
    </citation>
    <scope>NUCLEOTIDE SEQUENCE [LARGE SCALE GENOMIC DNA]</scope>
    <source>
        <strain evidence="4">ATCC 13091 / M2091</strain>
    </source>
</reference>
<sequence length="266" mass="31232">MLNIDNIICKNDENFNAFISFCMKNVRFFSFFIANTKYSTHPNERIEMLEIYTDSFNQDQCSKINRLPTLSQGLPNNYIYRENGVEFGLVQIRYPEHIELLHRWMNMPHVIPQWQLNKSLSELSVYFEKMLADDHQRLYLVSINGEWVGYAEVYEGARDRLSGYYTADKNDLGWHLLLAEAQAVGKGYLRAIMRLLSFFIFEHSPAKKIVGEPDASVKPYEVVAQELNYMPQYQIVMPEKTAMLYFCDKEGFYCKFAHYLNASIKE</sequence>
<protein>
    <recommendedName>
        <fullName evidence="2">Acyltransferase MbtK/IucB-like conserved domain-containing protein</fullName>
    </recommendedName>
</protein>
<dbReference type="Gene3D" id="3.40.630.30">
    <property type="match status" value="1"/>
</dbReference>
<dbReference type="GO" id="GO:0019290">
    <property type="term" value="P:siderophore biosynthetic process"/>
    <property type="evidence" value="ECO:0007669"/>
    <property type="project" value="InterPro"/>
</dbReference>
<dbReference type="PANTHER" id="PTHR31438">
    <property type="entry name" value="LYSINE N-ACYLTRANSFERASE C17G9.06C-RELATED"/>
    <property type="match status" value="1"/>
</dbReference>
<gene>
    <name evidence="3" type="ORF">HMPREF0602_0828</name>
</gene>
<dbReference type="Pfam" id="PF13523">
    <property type="entry name" value="Acetyltransf_8"/>
    <property type="match status" value="1"/>
</dbReference>
<dbReference type="InterPro" id="IPR016181">
    <property type="entry name" value="Acyl_CoA_acyltransferase"/>
</dbReference>
<dbReference type="InterPro" id="IPR019432">
    <property type="entry name" value="Acyltransferase_MbtK/IucB-like"/>
</dbReference>
<dbReference type="SMART" id="SM01006">
    <property type="entry name" value="AlcB"/>
    <property type="match status" value="1"/>
</dbReference>
<proteinExistence type="predicted"/>
<dbReference type="EMBL" id="AEEF01000048">
    <property type="protein sequence ID" value="EFM04614.1"/>
    <property type="molecule type" value="Genomic_DNA"/>
</dbReference>
<dbReference type="PANTHER" id="PTHR31438:SF1">
    <property type="entry name" value="LYSINE N-ACYLTRANSFERASE C17G9.06C-RELATED"/>
    <property type="match status" value="1"/>
</dbReference>
<organism evidence="3 4">
    <name type="scientific">Neisseria meningitidis serogroup B (strain ATCC 13091 / M2091)</name>
    <dbReference type="NCBI Taxonomy" id="862513"/>
    <lineage>
        <taxon>Bacteria</taxon>
        <taxon>Pseudomonadati</taxon>
        <taxon>Pseudomonadota</taxon>
        <taxon>Betaproteobacteria</taxon>
        <taxon>Neisseriales</taxon>
        <taxon>Neisseriaceae</taxon>
        <taxon>Neisseria</taxon>
    </lineage>
</organism>
<name>E0N8J8_NEIM3</name>
<evidence type="ECO:0000313" key="4">
    <source>
        <dbReference type="Proteomes" id="UP000005526"/>
    </source>
</evidence>
<accession>E0N8J8</accession>
<evidence type="ECO:0000256" key="1">
    <source>
        <dbReference type="ARBA" id="ARBA00004924"/>
    </source>
</evidence>
<dbReference type="Proteomes" id="UP000005526">
    <property type="component" value="Unassembled WGS sequence"/>
</dbReference>